<comment type="caution">
    <text evidence="1">The sequence shown here is derived from an EMBL/GenBank/DDBJ whole genome shotgun (WGS) entry which is preliminary data.</text>
</comment>
<protein>
    <submittedName>
        <fullName evidence="1">Uncharacterized protein</fullName>
    </submittedName>
</protein>
<dbReference type="Proteomes" id="UP001595814">
    <property type="component" value="Unassembled WGS sequence"/>
</dbReference>
<keyword evidence="2" id="KW-1185">Reference proteome</keyword>
<dbReference type="EMBL" id="JBHSAW010000025">
    <property type="protein sequence ID" value="MFC4097752.1"/>
    <property type="molecule type" value="Genomic_DNA"/>
</dbReference>
<evidence type="ECO:0000313" key="2">
    <source>
        <dbReference type="Proteomes" id="UP001595814"/>
    </source>
</evidence>
<dbReference type="RefSeq" id="WP_192463075.1">
    <property type="nucleotide sequence ID" value="NZ_JACYFJ010000005.1"/>
</dbReference>
<proteinExistence type="predicted"/>
<reference evidence="2" key="1">
    <citation type="journal article" date="2019" name="Int. J. Syst. Evol. Microbiol.">
        <title>The Global Catalogue of Microorganisms (GCM) 10K type strain sequencing project: providing services to taxonomists for standard genome sequencing and annotation.</title>
        <authorList>
            <consortium name="The Broad Institute Genomics Platform"/>
            <consortium name="The Broad Institute Genome Sequencing Center for Infectious Disease"/>
            <person name="Wu L."/>
            <person name="Ma J."/>
        </authorList>
    </citation>
    <scope>NUCLEOTIDE SEQUENCE [LARGE SCALE GENOMIC DNA]</scope>
    <source>
        <strain evidence="2">CECT 7477</strain>
    </source>
</reference>
<name>A0ABV8JU56_9FLAO</name>
<sequence length="163" mass="20107">MRLDFKTGKLSCRQADITPPKLFDENFEEGLRRVLPSLQKSSGDYQRWQWFNLRHDSITIQNEFKIHFSFCYKWDWTKDEHPRLLYLYVNFTEGYLKNEVFKKDSLRYSEKLKKVKCLYLKLLQNLTRENLKMDKRNVISFPWGRARIDRKKKIFYELTLYWD</sequence>
<organism evidence="1 2">
    <name type="scientific">Euzebyella saccharophila</name>
    <dbReference type="NCBI Taxonomy" id="679664"/>
    <lineage>
        <taxon>Bacteria</taxon>
        <taxon>Pseudomonadati</taxon>
        <taxon>Bacteroidota</taxon>
        <taxon>Flavobacteriia</taxon>
        <taxon>Flavobacteriales</taxon>
        <taxon>Flavobacteriaceae</taxon>
        <taxon>Euzebyella</taxon>
    </lineage>
</organism>
<evidence type="ECO:0000313" key="1">
    <source>
        <dbReference type="EMBL" id="MFC4097752.1"/>
    </source>
</evidence>
<gene>
    <name evidence="1" type="ORF">ACFOUT_17835</name>
</gene>
<accession>A0ABV8JU56</accession>